<evidence type="ECO:0000256" key="3">
    <source>
        <dbReference type="RuleBase" id="RU000363"/>
    </source>
</evidence>
<dbReference type="Proteomes" id="UP000621560">
    <property type="component" value="Unassembled WGS sequence"/>
</dbReference>
<dbReference type="PRINTS" id="PR00080">
    <property type="entry name" value="SDRFAMILY"/>
</dbReference>
<evidence type="ECO:0000313" key="5">
    <source>
        <dbReference type="Proteomes" id="UP000621560"/>
    </source>
</evidence>
<comment type="caution">
    <text evidence="4">The sequence shown here is derived from an EMBL/GenBank/DDBJ whole genome shotgun (WGS) entry which is preliminary data.</text>
</comment>
<dbReference type="GO" id="GO:0008206">
    <property type="term" value="P:bile acid metabolic process"/>
    <property type="evidence" value="ECO:0007669"/>
    <property type="project" value="UniProtKB-ARBA"/>
</dbReference>
<keyword evidence="2" id="KW-0560">Oxidoreductase</keyword>
<dbReference type="Pfam" id="PF00106">
    <property type="entry name" value="adh_short"/>
    <property type="match status" value="1"/>
</dbReference>
<evidence type="ECO:0000256" key="1">
    <source>
        <dbReference type="ARBA" id="ARBA00006484"/>
    </source>
</evidence>
<dbReference type="PANTHER" id="PTHR42760">
    <property type="entry name" value="SHORT-CHAIN DEHYDROGENASES/REDUCTASES FAMILY MEMBER"/>
    <property type="match status" value="1"/>
</dbReference>
<dbReference type="InterPro" id="IPR020904">
    <property type="entry name" value="Sc_DH/Rdtase_CS"/>
</dbReference>
<dbReference type="InterPro" id="IPR036291">
    <property type="entry name" value="NAD(P)-bd_dom_sf"/>
</dbReference>
<dbReference type="EMBL" id="JACXIZ010000010">
    <property type="protein sequence ID" value="MBD2844344.1"/>
    <property type="molecule type" value="Genomic_DNA"/>
</dbReference>
<dbReference type="GO" id="GO:0016616">
    <property type="term" value="F:oxidoreductase activity, acting on the CH-OH group of donors, NAD or NADP as acceptor"/>
    <property type="evidence" value="ECO:0007669"/>
    <property type="project" value="TreeGrafter"/>
</dbReference>
<dbReference type="NCBIfam" id="NF005559">
    <property type="entry name" value="PRK07231.1"/>
    <property type="match status" value="1"/>
</dbReference>
<dbReference type="Gene3D" id="3.40.50.720">
    <property type="entry name" value="NAD(P)-binding Rossmann-like Domain"/>
    <property type="match status" value="1"/>
</dbReference>
<dbReference type="PANTHER" id="PTHR42760:SF40">
    <property type="entry name" value="3-OXOACYL-[ACYL-CARRIER-PROTEIN] REDUCTASE, CHLOROPLASTIC"/>
    <property type="match status" value="1"/>
</dbReference>
<dbReference type="AlphaFoldDB" id="A0A927BRT0"/>
<accession>A0A927BRT0</accession>
<gene>
    <name evidence="4" type="ORF">IDH44_04010</name>
</gene>
<proteinExistence type="inferred from homology"/>
<dbReference type="SUPFAM" id="SSF51735">
    <property type="entry name" value="NAD(P)-binding Rossmann-fold domains"/>
    <property type="match status" value="1"/>
</dbReference>
<organism evidence="4 5">
    <name type="scientific">Paenibacillus sabuli</name>
    <dbReference type="NCBI Taxonomy" id="2772509"/>
    <lineage>
        <taxon>Bacteria</taxon>
        <taxon>Bacillati</taxon>
        <taxon>Bacillota</taxon>
        <taxon>Bacilli</taxon>
        <taxon>Bacillales</taxon>
        <taxon>Paenibacillaceae</taxon>
        <taxon>Paenibacillus</taxon>
    </lineage>
</organism>
<evidence type="ECO:0000313" key="4">
    <source>
        <dbReference type="EMBL" id="MBD2844344.1"/>
    </source>
</evidence>
<dbReference type="CDD" id="cd05233">
    <property type="entry name" value="SDR_c"/>
    <property type="match status" value="1"/>
</dbReference>
<protein>
    <submittedName>
        <fullName evidence="4">SDR family oxidoreductase</fullName>
    </submittedName>
</protein>
<dbReference type="FunFam" id="3.40.50.720:FF:000084">
    <property type="entry name" value="Short-chain dehydrogenase reductase"/>
    <property type="match status" value="1"/>
</dbReference>
<comment type="similarity">
    <text evidence="1 3">Belongs to the short-chain dehydrogenases/reductases (SDR) family.</text>
</comment>
<reference evidence="4" key="1">
    <citation type="submission" date="2020-09" db="EMBL/GenBank/DDBJ databases">
        <title>A novel bacterium of genus Paenibacillus, isolated from South China Sea.</title>
        <authorList>
            <person name="Huang H."/>
            <person name="Mo K."/>
            <person name="Hu Y."/>
        </authorList>
    </citation>
    <scope>NUCLEOTIDE SEQUENCE</scope>
    <source>
        <strain evidence="4">IB182496</strain>
    </source>
</reference>
<evidence type="ECO:0000256" key="2">
    <source>
        <dbReference type="ARBA" id="ARBA00023002"/>
    </source>
</evidence>
<dbReference type="NCBIfam" id="NF009466">
    <property type="entry name" value="PRK12826.1-2"/>
    <property type="match status" value="1"/>
</dbReference>
<dbReference type="RefSeq" id="WP_190914938.1">
    <property type="nucleotide sequence ID" value="NZ_JACXIZ010000010.1"/>
</dbReference>
<name>A0A927BRT0_9BACL</name>
<dbReference type="GO" id="GO:0030497">
    <property type="term" value="P:fatty acid elongation"/>
    <property type="evidence" value="ECO:0007669"/>
    <property type="project" value="TreeGrafter"/>
</dbReference>
<keyword evidence="5" id="KW-1185">Reference proteome</keyword>
<dbReference type="InterPro" id="IPR002347">
    <property type="entry name" value="SDR_fam"/>
</dbReference>
<dbReference type="PRINTS" id="PR00081">
    <property type="entry name" value="GDHRDH"/>
</dbReference>
<dbReference type="PROSITE" id="PS00061">
    <property type="entry name" value="ADH_SHORT"/>
    <property type="match status" value="1"/>
</dbReference>
<sequence>MKELTGQVAIVTGAGGGIGRSIARRLAAGGASVAVVDLNEAAARETSELLAVSEGQQHGAYELDVTDGASARSVFATIRERFGRIDILINNAGVSTMNRIAELSEREWDFNFNVNSKGVFLCTQAALPYLRERRGARIVNTASMAGKRGVPLLAHYAASKWAVIGFTKSAAIELAADGITVNCVCPGYVNTGMQSRELSWEAELRGMTPEGVREEYIRMTPLGRLEEPEDVADAVWFLTTPAAGFITGEALDVTGGADLL</sequence>